<evidence type="ECO:0000313" key="2">
    <source>
        <dbReference type="EMBL" id="CAI9777059.1"/>
    </source>
</evidence>
<sequence length="134" mass="15231">MSLRSNSSSSSSNFSKEDERNKVTSTLDSRFNQTLKNVQGLLKGQSFRGKVLITQRSDPLDQSAQQSPNNDRRFSKNDTKHRDKFDRSVEVVPASVFRTGFTGDKSTLLWTKLLVDRASSHETFRSWIKLPSMS</sequence>
<dbReference type="AlphaFoldDB" id="A0AAD1ZWS6"/>
<dbReference type="EMBL" id="OU503050">
    <property type="protein sequence ID" value="CAI9777059.1"/>
    <property type="molecule type" value="Genomic_DNA"/>
</dbReference>
<evidence type="ECO:0000313" key="3">
    <source>
        <dbReference type="Proteomes" id="UP000834106"/>
    </source>
</evidence>
<feature type="region of interest" description="Disordered" evidence="1">
    <location>
        <begin position="1"/>
        <end position="29"/>
    </location>
</feature>
<feature type="compositionally biased region" description="Basic and acidic residues" evidence="1">
    <location>
        <begin position="70"/>
        <end position="85"/>
    </location>
</feature>
<feature type="region of interest" description="Disordered" evidence="1">
    <location>
        <begin position="54"/>
        <end position="85"/>
    </location>
</feature>
<proteinExistence type="predicted"/>
<feature type="compositionally biased region" description="Low complexity" evidence="1">
    <location>
        <begin position="1"/>
        <end position="14"/>
    </location>
</feature>
<accession>A0AAD1ZWS6</accession>
<dbReference type="Proteomes" id="UP000834106">
    <property type="component" value="Chromosome 15"/>
</dbReference>
<organism evidence="2 3">
    <name type="scientific">Fraxinus pennsylvanica</name>
    <dbReference type="NCBI Taxonomy" id="56036"/>
    <lineage>
        <taxon>Eukaryota</taxon>
        <taxon>Viridiplantae</taxon>
        <taxon>Streptophyta</taxon>
        <taxon>Embryophyta</taxon>
        <taxon>Tracheophyta</taxon>
        <taxon>Spermatophyta</taxon>
        <taxon>Magnoliopsida</taxon>
        <taxon>eudicotyledons</taxon>
        <taxon>Gunneridae</taxon>
        <taxon>Pentapetalae</taxon>
        <taxon>asterids</taxon>
        <taxon>lamiids</taxon>
        <taxon>Lamiales</taxon>
        <taxon>Oleaceae</taxon>
        <taxon>Oleeae</taxon>
        <taxon>Fraxinus</taxon>
    </lineage>
</organism>
<gene>
    <name evidence="2" type="ORF">FPE_LOCUS24489</name>
</gene>
<name>A0AAD1ZWS6_9LAMI</name>
<feature type="compositionally biased region" description="Polar residues" evidence="1">
    <location>
        <begin position="54"/>
        <end position="69"/>
    </location>
</feature>
<protein>
    <submittedName>
        <fullName evidence="2">Uncharacterized protein</fullName>
    </submittedName>
</protein>
<evidence type="ECO:0000256" key="1">
    <source>
        <dbReference type="SAM" id="MobiDB-lite"/>
    </source>
</evidence>
<keyword evidence="3" id="KW-1185">Reference proteome</keyword>
<reference evidence="2" key="1">
    <citation type="submission" date="2023-05" db="EMBL/GenBank/DDBJ databases">
        <authorList>
            <person name="Huff M."/>
        </authorList>
    </citation>
    <scope>NUCLEOTIDE SEQUENCE</scope>
</reference>